<organism evidence="1 2">
    <name type="scientific">Eragrostis curvula</name>
    <name type="common">weeping love grass</name>
    <dbReference type="NCBI Taxonomy" id="38414"/>
    <lineage>
        <taxon>Eukaryota</taxon>
        <taxon>Viridiplantae</taxon>
        <taxon>Streptophyta</taxon>
        <taxon>Embryophyta</taxon>
        <taxon>Tracheophyta</taxon>
        <taxon>Spermatophyta</taxon>
        <taxon>Magnoliopsida</taxon>
        <taxon>Liliopsida</taxon>
        <taxon>Poales</taxon>
        <taxon>Poaceae</taxon>
        <taxon>PACMAD clade</taxon>
        <taxon>Chloridoideae</taxon>
        <taxon>Eragrostideae</taxon>
        <taxon>Eragrostidinae</taxon>
        <taxon>Eragrostis</taxon>
    </lineage>
</organism>
<dbReference type="Proteomes" id="UP000324897">
    <property type="component" value="Chromosome 5"/>
</dbReference>
<reference evidence="1 2" key="1">
    <citation type="journal article" date="2019" name="Sci. Rep.">
        <title>A high-quality genome of Eragrostis curvula grass provides insights into Poaceae evolution and supports new strategies to enhance forage quality.</title>
        <authorList>
            <person name="Carballo J."/>
            <person name="Santos B.A.C.M."/>
            <person name="Zappacosta D."/>
            <person name="Garbus I."/>
            <person name="Selva J.P."/>
            <person name="Gallo C.A."/>
            <person name="Diaz A."/>
            <person name="Albertini E."/>
            <person name="Caccamo M."/>
            <person name="Echenique V."/>
        </authorList>
    </citation>
    <scope>NUCLEOTIDE SEQUENCE [LARGE SCALE GENOMIC DNA]</scope>
    <source>
        <strain evidence="2">cv. Victoria</strain>
        <tissue evidence="1">Leaf</tissue>
    </source>
</reference>
<dbReference type="AlphaFoldDB" id="A0A5J9WA86"/>
<evidence type="ECO:0000313" key="2">
    <source>
        <dbReference type="Proteomes" id="UP000324897"/>
    </source>
</evidence>
<name>A0A5J9WA86_9POAL</name>
<accession>A0A5J9WA86</accession>
<sequence>MHGKRSGAMEVLLLSNLCRCCPANQRINGQERAKRRATLLGPKPKVVRVGLSLSVGSETELAKPQLMVAWEA</sequence>
<dbReference type="EMBL" id="RWGY01000004">
    <property type="protein sequence ID" value="TVU45088.1"/>
    <property type="molecule type" value="Genomic_DNA"/>
</dbReference>
<proteinExistence type="predicted"/>
<evidence type="ECO:0000313" key="1">
    <source>
        <dbReference type="EMBL" id="TVU45088.1"/>
    </source>
</evidence>
<protein>
    <submittedName>
        <fullName evidence="1">Uncharacterized protein</fullName>
    </submittedName>
</protein>
<comment type="caution">
    <text evidence="1">The sequence shown here is derived from an EMBL/GenBank/DDBJ whole genome shotgun (WGS) entry which is preliminary data.</text>
</comment>
<keyword evidence="2" id="KW-1185">Reference proteome</keyword>
<dbReference type="Gramene" id="TVU45088">
    <property type="protein sequence ID" value="TVU45088"/>
    <property type="gene ID" value="EJB05_04559"/>
</dbReference>
<gene>
    <name evidence="1" type="ORF">EJB05_04559</name>
</gene>